<dbReference type="AlphaFoldDB" id="A0A2W5N5N9"/>
<accession>A0A2W5N5N9</accession>
<feature type="region of interest" description="Disordered" evidence="1">
    <location>
        <begin position="55"/>
        <end position="143"/>
    </location>
</feature>
<feature type="compositionally biased region" description="Basic residues" evidence="1">
    <location>
        <begin position="110"/>
        <end position="121"/>
    </location>
</feature>
<proteinExistence type="predicted"/>
<feature type="compositionally biased region" description="Low complexity" evidence="1">
    <location>
        <begin position="123"/>
        <end position="143"/>
    </location>
</feature>
<evidence type="ECO:0000313" key="2">
    <source>
        <dbReference type="EMBL" id="PZQ46065.1"/>
    </source>
</evidence>
<comment type="caution">
    <text evidence="2">The sequence shown here is derived from an EMBL/GenBank/DDBJ whole genome shotgun (WGS) entry which is preliminary data.</text>
</comment>
<protein>
    <submittedName>
        <fullName evidence="2">Uncharacterized protein</fullName>
    </submittedName>
</protein>
<dbReference type="EMBL" id="QFQB01000033">
    <property type="protein sequence ID" value="PZQ46065.1"/>
    <property type="molecule type" value="Genomic_DNA"/>
</dbReference>
<feature type="compositionally biased region" description="Acidic residues" evidence="1">
    <location>
        <begin position="81"/>
        <end position="93"/>
    </location>
</feature>
<sequence>MEEIEKRLRESTDACIKNFEVWIKNGKSLESRETLMETMHEVRKVLARVEIEIAISERDRMGARPIPIPPHRSQRKRNEEGDAIDGDDFDDSGEGQPPQQAGGSGEGRRQQHSGRNRRPMHRSGSGNNGNNNNGNNGNTSAES</sequence>
<name>A0A2W5N5N9_9BACT</name>
<evidence type="ECO:0000256" key="1">
    <source>
        <dbReference type="SAM" id="MobiDB-lite"/>
    </source>
</evidence>
<dbReference type="Proteomes" id="UP000249417">
    <property type="component" value="Unassembled WGS sequence"/>
</dbReference>
<evidence type="ECO:0000313" key="3">
    <source>
        <dbReference type="Proteomes" id="UP000249417"/>
    </source>
</evidence>
<organism evidence="2 3">
    <name type="scientific">Micavibrio aeruginosavorus</name>
    <dbReference type="NCBI Taxonomy" id="349221"/>
    <lineage>
        <taxon>Bacteria</taxon>
        <taxon>Pseudomonadati</taxon>
        <taxon>Bdellovibrionota</taxon>
        <taxon>Bdellovibrionia</taxon>
        <taxon>Bdellovibrionales</taxon>
        <taxon>Pseudobdellovibrionaceae</taxon>
        <taxon>Micavibrio</taxon>
    </lineage>
</organism>
<reference evidence="2 3" key="1">
    <citation type="submission" date="2017-08" db="EMBL/GenBank/DDBJ databases">
        <title>Infants hospitalized years apart are colonized by the same room-sourced microbial strains.</title>
        <authorList>
            <person name="Brooks B."/>
            <person name="Olm M.R."/>
            <person name="Firek B.A."/>
            <person name="Baker R."/>
            <person name="Thomas B.C."/>
            <person name="Morowitz M.J."/>
            <person name="Banfield J.F."/>
        </authorList>
    </citation>
    <scope>NUCLEOTIDE SEQUENCE [LARGE SCALE GENOMIC DNA]</scope>
    <source>
        <strain evidence="2">S2_005_002_R2_29</strain>
    </source>
</reference>
<gene>
    <name evidence="2" type="ORF">DI551_05880</name>
</gene>